<dbReference type="InterPro" id="IPR017853">
    <property type="entry name" value="GH"/>
</dbReference>
<dbReference type="Proteomes" id="UP000029643">
    <property type="component" value="Unassembled WGS sequence"/>
</dbReference>
<evidence type="ECO:0000313" key="2">
    <source>
        <dbReference type="Proteomes" id="UP000029643"/>
    </source>
</evidence>
<dbReference type="EMBL" id="BBNU01000002">
    <property type="protein sequence ID" value="GAL78112.1"/>
    <property type="molecule type" value="Genomic_DNA"/>
</dbReference>
<sequence length="49" mass="5607">MFIHWGGIYTVPAGFYNGEAQTNSAEWIMNKGKIPVAEYEKFADEFNPH</sequence>
<comment type="caution">
    <text evidence="1">The sequence shown here is derived from an EMBL/GenBank/DDBJ whole genome shotgun (WGS) entry which is preliminary data.</text>
</comment>
<dbReference type="AlphaFoldDB" id="A0A090X4N9"/>
<evidence type="ECO:0000313" key="1">
    <source>
        <dbReference type="EMBL" id="GAL78112.1"/>
    </source>
</evidence>
<gene>
    <name evidence="1" type="ORF">JCM19274_4611</name>
</gene>
<name>A0A090X4N9_9FLAO</name>
<reference evidence="1" key="1">
    <citation type="journal article" date="2014" name="Genome Announc.">
        <title>Draft Genome Sequences of Marine Flavobacterium Algibacter lectus Strains SS8 and NR4.</title>
        <authorList>
            <person name="Takatani N."/>
            <person name="Nakanishi M."/>
            <person name="Meirelles P."/>
            <person name="Mino S."/>
            <person name="Suda W."/>
            <person name="Oshima K."/>
            <person name="Hattori M."/>
            <person name="Ohkuma M."/>
            <person name="Hosokawa M."/>
            <person name="Miyashita K."/>
            <person name="Thompson F.L."/>
            <person name="Niwa A."/>
            <person name="Sawabe T."/>
            <person name="Sawabe T."/>
        </authorList>
    </citation>
    <scope>NUCLEOTIDE SEQUENCE [LARGE SCALE GENOMIC DNA]</scope>
    <source>
        <strain evidence="1">JCM 19274</strain>
    </source>
</reference>
<accession>A0A090X4N9</accession>
<protein>
    <submittedName>
        <fullName evidence="1">Uncharacterized protein</fullName>
    </submittedName>
</protein>
<proteinExistence type="predicted"/>
<organism evidence="1 2">
    <name type="scientific">Algibacter lectus</name>
    <dbReference type="NCBI Taxonomy" id="221126"/>
    <lineage>
        <taxon>Bacteria</taxon>
        <taxon>Pseudomonadati</taxon>
        <taxon>Bacteroidota</taxon>
        <taxon>Flavobacteriia</taxon>
        <taxon>Flavobacteriales</taxon>
        <taxon>Flavobacteriaceae</taxon>
        <taxon>Algibacter</taxon>
    </lineage>
</organism>
<dbReference type="SUPFAM" id="SSF51445">
    <property type="entry name" value="(Trans)glycosidases"/>
    <property type="match status" value="1"/>
</dbReference>
<dbReference type="Gene3D" id="3.20.20.80">
    <property type="entry name" value="Glycosidases"/>
    <property type="match status" value="1"/>
</dbReference>